<feature type="transmembrane region" description="Helical" evidence="8">
    <location>
        <begin position="267"/>
        <end position="290"/>
    </location>
</feature>
<sequence>MKKTTIISITLVLAIVALFFANLAWGSVSIPLREVLSILAHPGVDMTPADSYYPNETIESMSHYIVMESRLPDAITALLAGAALATSGLLLQTAFRNPLAGPDVFGISSGAALAVAVVMLAFGGNISIAGFSIGGFLSLDGLTIGGFLAILISAFAGAMLVMGIITLFSAMVRNQVVLLIIGIMVGYLASSGISLLNFFSSAEGMKSYMIWGMGNMGNVSMAEVPYFATVTLIGLLLSLLLVKPLNALLLGEQYAENLGFNIRRLRILLLVVTGLLTAVVTAFCGPIAFIGLATPHIVRLLIRTDNHRQLLPLTMLMGSAIALLCNALCVLPAGGGIIPLNAVTPLFGAPVIIYVLVKRR</sequence>
<evidence type="ECO:0000256" key="8">
    <source>
        <dbReference type="SAM" id="Phobius"/>
    </source>
</evidence>
<dbReference type="PANTHER" id="PTHR30472">
    <property type="entry name" value="FERRIC ENTEROBACTIN TRANSPORT SYSTEM PERMEASE PROTEIN"/>
    <property type="match status" value="1"/>
</dbReference>
<dbReference type="EMBL" id="VZCC01000111">
    <property type="protein sequence ID" value="MQN85400.1"/>
    <property type="molecule type" value="Genomic_DNA"/>
</dbReference>
<dbReference type="RefSeq" id="WP_153119814.1">
    <property type="nucleotide sequence ID" value="NZ_VZCC01000111.1"/>
</dbReference>
<feature type="transmembrane region" description="Helical" evidence="8">
    <location>
        <begin position="338"/>
        <end position="357"/>
    </location>
</feature>
<gene>
    <name evidence="9" type="ORF">F7D74_15755</name>
</gene>
<accession>A0AA90V4U0</accession>
<dbReference type="GO" id="GO:0033214">
    <property type="term" value="P:siderophore-iron import into cell"/>
    <property type="evidence" value="ECO:0007669"/>
    <property type="project" value="TreeGrafter"/>
</dbReference>
<keyword evidence="3" id="KW-0813">Transport</keyword>
<evidence type="ECO:0000256" key="2">
    <source>
        <dbReference type="ARBA" id="ARBA00007935"/>
    </source>
</evidence>
<evidence type="ECO:0000256" key="6">
    <source>
        <dbReference type="ARBA" id="ARBA00022989"/>
    </source>
</evidence>
<feature type="transmembrane region" description="Helical" evidence="8">
    <location>
        <begin position="176"/>
        <end position="199"/>
    </location>
</feature>
<proteinExistence type="inferred from homology"/>
<protein>
    <submittedName>
        <fullName evidence="9">Iron ABC transporter permease</fullName>
    </submittedName>
</protein>
<dbReference type="InterPro" id="IPR000522">
    <property type="entry name" value="ABC_transptr_permease_BtuC"/>
</dbReference>
<evidence type="ECO:0000256" key="5">
    <source>
        <dbReference type="ARBA" id="ARBA00022692"/>
    </source>
</evidence>
<evidence type="ECO:0000313" key="9">
    <source>
        <dbReference type="EMBL" id="MQN85400.1"/>
    </source>
</evidence>
<name>A0AA90V4U0_9BACT</name>
<feature type="transmembrane region" description="Helical" evidence="8">
    <location>
        <begin position="74"/>
        <end position="92"/>
    </location>
</feature>
<dbReference type="GO" id="GO:0005886">
    <property type="term" value="C:plasma membrane"/>
    <property type="evidence" value="ECO:0007669"/>
    <property type="project" value="UniProtKB-SubCell"/>
</dbReference>
<evidence type="ECO:0000256" key="3">
    <source>
        <dbReference type="ARBA" id="ARBA00022448"/>
    </source>
</evidence>
<comment type="caution">
    <text evidence="9">The sequence shown here is derived from an EMBL/GenBank/DDBJ whole genome shotgun (WGS) entry which is preliminary data.</text>
</comment>
<evidence type="ECO:0000313" key="10">
    <source>
        <dbReference type="Proteomes" id="UP000421408"/>
    </source>
</evidence>
<feature type="transmembrane region" description="Helical" evidence="8">
    <location>
        <begin position="226"/>
        <end position="246"/>
    </location>
</feature>
<comment type="similarity">
    <text evidence="2">Belongs to the binding-protein-dependent transport system permease family. FecCD subfamily.</text>
</comment>
<keyword evidence="7 8" id="KW-0472">Membrane</keyword>
<keyword evidence="5 8" id="KW-0812">Transmembrane</keyword>
<dbReference type="Gene3D" id="1.10.3470.10">
    <property type="entry name" value="ABC transporter involved in vitamin B12 uptake, BtuC"/>
    <property type="match status" value="1"/>
</dbReference>
<evidence type="ECO:0000256" key="4">
    <source>
        <dbReference type="ARBA" id="ARBA00022475"/>
    </source>
</evidence>
<feature type="transmembrane region" description="Helical" evidence="8">
    <location>
        <begin position="144"/>
        <end position="169"/>
    </location>
</feature>
<evidence type="ECO:0000256" key="1">
    <source>
        <dbReference type="ARBA" id="ARBA00004651"/>
    </source>
</evidence>
<comment type="subcellular location">
    <subcellularLocation>
        <location evidence="1">Cell membrane</location>
        <topology evidence="1">Multi-pass membrane protein</topology>
    </subcellularLocation>
</comment>
<dbReference type="Pfam" id="PF01032">
    <property type="entry name" value="FecCD"/>
    <property type="match status" value="1"/>
</dbReference>
<dbReference type="AlphaFoldDB" id="A0AA90V4U0"/>
<evidence type="ECO:0000256" key="7">
    <source>
        <dbReference type="ARBA" id="ARBA00023136"/>
    </source>
</evidence>
<reference evidence="10" key="1">
    <citation type="submission" date="2019-09" db="EMBL/GenBank/DDBJ databases">
        <title>Distinct polysaccharide growth profiles of human intestinal Prevotella copri isolates.</title>
        <authorList>
            <person name="Fehlner-Peach H."/>
            <person name="Magnabosco C."/>
            <person name="Raghavan V."/>
            <person name="Scher J.U."/>
            <person name="Tett A."/>
            <person name="Cox L.M."/>
            <person name="Gottsegen C."/>
            <person name="Watters A."/>
            <person name="Wiltshire- Gordon J.D."/>
            <person name="Segata N."/>
            <person name="Bonneau R."/>
            <person name="Littman D.R."/>
        </authorList>
    </citation>
    <scope>NUCLEOTIDE SEQUENCE [LARGE SCALE GENOMIC DNA]</scope>
    <source>
        <strain evidence="10">iAA108</strain>
    </source>
</reference>
<feature type="transmembrane region" description="Helical" evidence="8">
    <location>
        <begin position="104"/>
        <end position="124"/>
    </location>
</feature>
<dbReference type="Proteomes" id="UP000421408">
    <property type="component" value="Unassembled WGS sequence"/>
</dbReference>
<dbReference type="GO" id="GO:0022857">
    <property type="term" value="F:transmembrane transporter activity"/>
    <property type="evidence" value="ECO:0007669"/>
    <property type="project" value="InterPro"/>
</dbReference>
<organism evidence="9 10">
    <name type="scientific">Segatella copri</name>
    <dbReference type="NCBI Taxonomy" id="165179"/>
    <lineage>
        <taxon>Bacteria</taxon>
        <taxon>Pseudomonadati</taxon>
        <taxon>Bacteroidota</taxon>
        <taxon>Bacteroidia</taxon>
        <taxon>Bacteroidales</taxon>
        <taxon>Prevotellaceae</taxon>
        <taxon>Segatella</taxon>
    </lineage>
</organism>
<keyword evidence="4" id="KW-1003">Cell membrane</keyword>
<dbReference type="InterPro" id="IPR037294">
    <property type="entry name" value="ABC_BtuC-like"/>
</dbReference>
<dbReference type="SUPFAM" id="SSF81345">
    <property type="entry name" value="ABC transporter involved in vitamin B12 uptake, BtuC"/>
    <property type="match status" value="1"/>
</dbReference>
<dbReference type="PANTHER" id="PTHR30472:SF41">
    <property type="entry name" value="TRANSPORT SYSTEM PERMEASE PROTEIN"/>
    <property type="match status" value="1"/>
</dbReference>
<keyword evidence="6 8" id="KW-1133">Transmembrane helix</keyword>